<name>A0ABQ6IF78_9MICO</name>
<gene>
    <name evidence="2" type="ORF">GCM10025876_22850</name>
</gene>
<accession>A0ABQ6IF78</accession>
<comment type="caution">
    <text evidence="2">The sequence shown here is derived from an EMBL/GenBank/DDBJ whole genome shotgun (WGS) entry which is preliminary data.</text>
</comment>
<proteinExistence type="predicted"/>
<feature type="compositionally biased region" description="Low complexity" evidence="1">
    <location>
        <begin position="90"/>
        <end position="104"/>
    </location>
</feature>
<sequence>MVPPVRMRRRGVPLIVPIGRPPRERETGLGTFDDMRISGARGVVLAVVAGLVLAGCSGDGGDEVDATGAPTSSAAATAAPSQEEQEPDAGESSTDADAGDDGASGTDGGSGADAGDFCAQYNEVRDFGMSADSMDTSDIDGALASLDEARATLTGLDVDGEVADARDTIVASLDSVAGAMEDLQEAIPEGVDITDPDYTDLTEEEIEALASFDFTGYMEAITQATGEDFIAAAGVLEQYASEECA</sequence>
<dbReference type="Proteomes" id="UP001157125">
    <property type="component" value="Unassembled WGS sequence"/>
</dbReference>
<feature type="region of interest" description="Disordered" evidence="1">
    <location>
        <begin position="63"/>
        <end position="115"/>
    </location>
</feature>
<reference evidence="3" key="1">
    <citation type="journal article" date="2019" name="Int. J. Syst. Evol. Microbiol.">
        <title>The Global Catalogue of Microorganisms (GCM) 10K type strain sequencing project: providing services to taxonomists for standard genome sequencing and annotation.</title>
        <authorList>
            <consortium name="The Broad Institute Genomics Platform"/>
            <consortium name="The Broad Institute Genome Sequencing Center for Infectious Disease"/>
            <person name="Wu L."/>
            <person name="Ma J."/>
        </authorList>
    </citation>
    <scope>NUCLEOTIDE SEQUENCE [LARGE SCALE GENOMIC DNA]</scope>
    <source>
        <strain evidence="3">NBRC 112299</strain>
    </source>
</reference>
<evidence type="ECO:0000313" key="3">
    <source>
        <dbReference type="Proteomes" id="UP001157125"/>
    </source>
</evidence>
<keyword evidence="3" id="KW-1185">Reference proteome</keyword>
<protein>
    <submittedName>
        <fullName evidence="2">Uncharacterized protein</fullName>
    </submittedName>
</protein>
<feature type="compositionally biased region" description="Low complexity" evidence="1">
    <location>
        <begin position="66"/>
        <end position="82"/>
    </location>
</feature>
<organism evidence="2 3">
    <name type="scientific">Demequina litorisediminis</name>
    <dbReference type="NCBI Taxonomy" id="1849022"/>
    <lineage>
        <taxon>Bacteria</taxon>
        <taxon>Bacillati</taxon>
        <taxon>Actinomycetota</taxon>
        <taxon>Actinomycetes</taxon>
        <taxon>Micrococcales</taxon>
        <taxon>Demequinaceae</taxon>
        <taxon>Demequina</taxon>
    </lineage>
</organism>
<dbReference type="EMBL" id="BSUN01000001">
    <property type="protein sequence ID" value="GMA36081.1"/>
    <property type="molecule type" value="Genomic_DNA"/>
</dbReference>
<evidence type="ECO:0000313" key="2">
    <source>
        <dbReference type="EMBL" id="GMA36081.1"/>
    </source>
</evidence>
<evidence type="ECO:0000256" key="1">
    <source>
        <dbReference type="SAM" id="MobiDB-lite"/>
    </source>
</evidence>